<dbReference type="RefSeq" id="XP_030833574.1">
    <property type="nucleotide sequence ID" value="XM_030977714.1"/>
</dbReference>
<reference evidence="2" key="2">
    <citation type="submission" date="2021-01" db="UniProtKB">
        <authorList>
            <consortium name="EnsemblMetazoa"/>
        </authorList>
    </citation>
    <scope>IDENTIFICATION</scope>
</reference>
<keyword evidence="1" id="KW-1133">Transmembrane helix</keyword>
<dbReference type="EnsemblMetazoa" id="XM_030977714">
    <property type="protein sequence ID" value="XP_030833574"/>
    <property type="gene ID" value="LOC115920928"/>
</dbReference>
<dbReference type="KEGG" id="spu:115920928"/>
<feature type="transmembrane region" description="Helical" evidence="1">
    <location>
        <begin position="102"/>
        <end position="127"/>
    </location>
</feature>
<keyword evidence="1" id="KW-0812">Transmembrane</keyword>
<evidence type="ECO:0000256" key="1">
    <source>
        <dbReference type="SAM" id="Phobius"/>
    </source>
</evidence>
<dbReference type="PANTHER" id="PTHR40380">
    <property type="entry name" value="FIBRONECTIN TYPE-III DOMAIN-CONTAINING PROTEIN-RELATED"/>
    <property type="match status" value="1"/>
</dbReference>
<dbReference type="OrthoDB" id="10187116at2759"/>
<proteinExistence type="predicted"/>
<reference evidence="3" key="1">
    <citation type="submission" date="2015-02" db="EMBL/GenBank/DDBJ databases">
        <title>Genome sequencing for Strongylocentrotus purpuratus.</title>
        <authorList>
            <person name="Murali S."/>
            <person name="Liu Y."/>
            <person name="Vee V."/>
            <person name="English A."/>
            <person name="Wang M."/>
            <person name="Skinner E."/>
            <person name="Han Y."/>
            <person name="Muzny D.M."/>
            <person name="Worley K.C."/>
            <person name="Gibbs R.A."/>
        </authorList>
    </citation>
    <scope>NUCLEOTIDE SEQUENCE</scope>
</reference>
<dbReference type="AlphaFoldDB" id="A0A7M7NA81"/>
<evidence type="ECO:0000313" key="2">
    <source>
        <dbReference type="EnsemblMetazoa" id="XP_030833574"/>
    </source>
</evidence>
<dbReference type="GeneID" id="115920928"/>
<dbReference type="Proteomes" id="UP000007110">
    <property type="component" value="Unassembled WGS sequence"/>
</dbReference>
<dbReference type="PANTHER" id="PTHR40380:SF2">
    <property type="match status" value="1"/>
</dbReference>
<protein>
    <submittedName>
        <fullName evidence="2">Uncharacterized protein</fullName>
    </submittedName>
</protein>
<name>A0A7M7NA81_STRPU</name>
<dbReference type="InParanoid" id="A0A7M7NA81"/>
<evidence type="ECO:0000313" key="3">
    <source>
        <dbReference type="Proteomes" id="UP000007110"/>
    </source>
</evidence>
<keyword evidence="1" id="KW-0472">Membrane</keyword>
<accession>A0A7M7NA81</accession>
<organism evidence="2 3">
    <name type="scientific">Strongylocentrotus purpuratus</name>
    <name type="common">Purple sea urchin</name>
    <dbReference type="NCBI Taxonomy" id="7668"/>
    <lineage>
        <taxon>Eukaryota</taxon>
        <taxon>Metazoa</taxon>
        <taxon>Echinodermata</taxon>
        <taxon>Eleutherozoa</taxon>
        <taxon>Echinozoa</taxon>
        <taxon>Echinoidea</taxon>
        <taxon>Euechinoidea</taxon>
        <taxon>Echinacea</taxon>
        <taxon>Camarodonta</taxon>
        <taxon>Echinidea</taxon>
        <taxon>Strongylocentrotidae</taxon>
        <taxon>Strongylocentrotus</taxon>
    </lineage>
</organism>
<keyword evidence="3" id="KW-1185">Reference proteome</keyword>
<sequence>MEIVASTTRITATRDKKEHMLLLSKANQSLDGICFITKKTTLWSECSFVNETKCIEPGTNISIDPDDNLILVTYGRGMCSEPANIKESPDLKEPSFPSRKTTFLTIVLGVIASAGFILISLGLMYFYGVLCCVKLKKDNGNNTRPESQIMDQGYYAEIAQELPSHASKSVTSYYMNMKPLPRTDNDDYVSPSLTRKSSPAVYVNRDMTDENEV</sequence>